<evidence type="ECO:0000313" key="3">
    <source>
        <dbReference type="EMBL" id="CAD6335903.1"/>
    </source>
</evidence>
<dbReference type="InterPro" id="IPR015216">
    <property type="entry name" value="SANTA"/>
</dbReference>
<accession>A0A811S4I8</accession>
<keyword evidence="4" id="KW-1185">Reference proteome</keyword>
<dbReference type="Pfam" id="PF09133">
    <property type="entry name" value="SANTA"/>
    <property type="match status" value="1"/>
</dbReference>
<feature type="compositionally biased region" description="Polar residues" evidence="1">
    <location>
        <begin position="145"/>
        <end position="157"/>
    </location>
</feature>
<name>A0A811S4I8_9POAL</name>
<evidence type="ECO:0000259" key="2">
    <source>
        <dbReference type="Pfam" id="PF09133"/>
    </source>
</evidence>
<organism evidence="3 4">
    <name type="scientific">Miscanthus lutarioriparius</name>
    <dbReference type="NCBI Taxonomy" id="422564"/>
    <lineage>
        <taxon>Eukaryota</taxon>
        <taxon>Viridiplantae</taxon>
        <taxon>Streptophyta</taxon>
        <taxon>Embryophyta</taxon>
        <taxon>Tracheophyta</taxon>
        <taxon>Spermatophyta</taxon>
        <taxon>Magnoliopsida</taxon>
        <taxon>Liliopsida</taxon>
        <taxon>Poales</taxon>
        <taxon>Poaceae</taxon>
        <taxon>PACMAD clade</taxon>
        <taxon>Panicoideae</taxon>
        <taxon>Andropogonodae</taxon>
        <taxon>Andropogoneae</taxon>
        <taxon>Saccharinae</taxon>
        <taxon>Miscanthus</taxon>
    </lineage>
</organism>
<sequence>MKPLPPAGSPHRRDTPPSLLSPFSRSAFPAAADGDHDAAVSEQPSVMLLEWWLATVEGDEQKIAVAGTFRWKQILHELYPAPIAKRHSVNILESEDGTVLLISGSLNVSRSLDNGYSNAVCKHFFVGFPHWWQSCNLRYPKRTNSDTGCQPSSSNTSKHPDGLKSSSRNESVFRKSSHLSNGTPRFEEHTCDGDIATNENAAASSEAGKDRKKTPVACLKNQGSWGENQHVPSNKKMKLTDLCLGKQPVGQPKKQISPHKKCQSATKSPGTRSPDSYGANQELMEGRREGLNEHLLDAMGLQAKKTITNLSGREFV</sequence>
<evidence type="ECO:0000256" key="1">
    <source>
        <dbReference type="SAM" id="MobiDB-lite"/>
    </source>
</evidence>
<dbReference type="PANTHER" id="PTHR35311">
    <property type="entry name" value="KINETOCHORE-ASSOCIATED PROTEIN KNL-2 HOMOLOG"/>
    <property type="match status" value="1"/>
</dbReference>
<protein>
    <recommendedName>
        <fullName evidence="2">SANTA domain-containing protein</fullName>
    </recommendedName>
</protein>
<proteinExistence type="predicted"/>
<gene>
    <name evidence="3" type="ORF">NCGR_LOCUS60001</name>
</gene>
<dbReference type="Proteomes" id="UP000604825">
    <property type="component" value="Unassembled WGS sequence"/>
</dbReference>
<feature type="compositionally biased region" description="Polar residues" evidence="1">
    <location>
        <begin position="263"/>
        <end position="274"/>
    </location>
</feature>
<dbReference type="PANTHER" id="PTHR35311:SF1">
    <property type="entry name" value="PROTEIN EMBRYO DEFECTIVE 1674"/>
    <property type="match status" value="1"/>
</dbReference>
<dbReference type="EMBL" id="CAJGYO010000018">
    <property type="protein sequence ID" value="CAD6335903.1"/>
    <property type="molecule type" value="Genomic_DNA"/>
</dbReference>
<dbReference type="OrthoDB" id="118550at2759"/>
<feature type="domain" description="SANTA" evidence="2">
    <location>
        <begin position="46"/>
        <end position="134"/>
    </location>
</feature>
<comment type="caution">
    <text evidence="3">The sequence shown here is derived from an EMBL/GenBank/DDBJ whole genome shotgun (WGS) entry which is preliminary data.</text>
</comment>
<reference evidence="3" key="1">
    <citation type="submission" date="2020-10" db="EMBL/GenBank/DDBJ databases">
        <authorList>
            <person name="Han B."/>
            <person name="Lu T."/>
            <person name="Zhao Q."/>
            <person name="Huang X."/>
            <person name="Zhao Y."/>
        </authorList>
    </citation>
    <scope>NUCLEOTIDE SEQUENCE</scope>
</reference>
<feature type="region of interest" description="Disordered" evidence="1">
    <location>
        <begin position="143"/>
        <end position="193"/>
    </location>
</feature>
<dbReference type="InterPro" id="IPR053090">
    <property type="entry name" value="Centromere_KNL-2_homolog"/>
</dbReference>
<evidence type="ECO:0000313" key="4">
    <source>
        <dbReference type="Proteomes" id="UP000604825"/>
    </source>
</evidence>
<feature type="region of interest" description="Disordered" evidence="1">
    <location>
        <begin position="1"/>
        <end position="20"/>
    </location>
</feature>
<feature type="region of interest" description="Disordered" evidence="1">
    <location>
        <begin position="248"/>
        <end position="279"/>
    </location>
</feature>
<dbReference type="AlphaFoldDB" id="A0A811S4I8"/>